<dbReference type="InterPro" id="IPR015422">
    <property type="entry name" value="PyrdxlP-dep_Trfase_small"/>
</dbReference>
<reference evidence="2" key="1">
    <citation type="submission" date="2023-07" db="EMBL/GenBank/DDBJ databases">
        <title>Whole genome shotgun sequence of Streptomyces achromogenes subsp. rubradiris NBRC 14000.</title>
        <authorList>
            <person name="Komaki H."/>
            <person name="Tamura T."/>
        </authorList>
    </citation>
    <scope>NUCLEOTIDE SEQUENCE [LARGE SCALE GENOMIC DNA]</scope>
    <source>
        <strain evidence="2">NBRC 14000</strain>
    </source>
</reference>
<keyword evidence="1" id="KW-0032">Aminotransferase</keyword>
<dbReference type="PANTHER" id="PTHR43799:SF1">
    <property type="entry name" value="ASPARTATE AMINOTRANSFERASE"/>
    <property type="match status" value="1"/>
</dbReference>
<dbReference type="PANTHER" id="PTHR43799">
    <property type="entry name" value="AMINOTRANSFERASE, PUTATIVE-RELATED"/>
    <property type="match status" value="1"/>
</dbReference>
<sequence length="428" mass="46248">MDLTTLTHTELSERLTALREEYAGLQDRGLNLDLTRGKPSAGQLELSRPLLGLPGEGGHTAQDGTDTRNYGGLQGLPELRAAFSEALQVPVEQLVAFGNSSLELMYEAMVDAVLFGLPGGSAPWPRQGRTAMLCPVPGYDRHFAVCEKLGIDMIPVAMTADGPDMDEVERWVTEERVKGIWCVPRYSNPTGVVYTPETVRRLAAMETAAGDFRVFWDNAYAVHHLGEGAPQPADILSLSAEHGHPDRVFVFGSTSKITMAGSGVAFFGSSHANVSWLLGHLSRRTIGPDKVNQLRHARFLPDAEAVRAHMERHAELLRPRFELVHTILDKRLGGSGVASWTRPRGGYFVSLDVLGGCAARVVGLAEEAGIALTPAGATFPYGKDPQDRNIRIAPSYPGLDELRDALEGLALCVELAATERLLAAGRPA</sequence>
<dbReference type="GO" id="GO:0008483">
    <property type="term" value="F:transaminase activity"/>
    <property type="evidence" value="ECO:0007669"/>
    <property type="project" value="UniProtKB-KW"/>
</dbReference>
<dbReference type="Pfam" id="PF12897">
    <property type="entry name" value="Asp_aminotransf"/>
    <property type="match status" value="1"/>
</dbReference>
<protein>
    <submittedName>
        <fullName evidence="1">Aminotransferase</fullName>
    </submittedName>
</protein>
<dbReference type="Proteomes" id="UP000646738">
    <property type="component" value="Unassembled WGS sequence"/>
</dbReference>
<keyword evidence="2" id="KW-1185">Reference proteome</keyword>
<dbReference type="RefSeq" id="WP_189998599.1">
    <property type="nucleotide sequence ID" value="NZ_BNCB01000022.1"/>
</dbReference>
<keyword evidence="1" id="KW-0808">Transferase</keyword>
<dbReference type="Gene3D" id="3.40.640.10">
    <property type="entry name" value="Type I PLP-dependent aspartate aminotransferase-like (Major domain)"/>
    <property type="match status" value="1"/>
</dbReference>
<evidence type="ECO:0000313" key="2">
    <source>
        <dbReference type="Proteomes" id="UP000646738"/>
    </source>
</evidence>
<dbReference type="CDD" id="cd00609">
    <property type="entry name" value="AAT_like"/>
    <property type="match status" value="1"/>
</dbReference>
<evidence type="ECO:0000313" key="1">
    <source>
        <dbReference type="EMBL" id="GHI51029.1"/>
    </source>
</evidence>
<dbReference type="InterPro" id="IPR024551">
    <property type="entry name" value="AspAT_Ic"/>
</dbReference>
<dbReference type="SUPFAM" id="SSF53383">
    <property type="entry name" value="PLP-dependent transferases"/>
    <property type="match status" value="1"/>
</dbReference>
<dbReference type="InterPro" id="IPR015421">
    <property type="entry name" value="PyrdxlP-dep_Trfase_major"/>
</dbReference>
<comment type="caution">
    <text evidence="1">The sequence shown here is derived from an EMBL/GenBank/DDBJ whole genome shotgun (WGS) entry which is preliminary data.</text>
</comment>
<accession>A0ABQ3R5B3</accession>
<dbReference type="InterPro" id="IPR015424">
    <property type="entry name" value="PyrdxlP-dep_Trfase"/>
</dbReference>
<proteinExistence type="predicted"/>
<gene>
    <name evidence="1" type="ORF">Srubr_08750</name>
</gene>
<organism evidence="1 2">
    <name type="scientific">Streptomyces rubradiris</name>
    <name type="common">Streptomyces achromogenes subsp. rubradiris</name>
    <dbReference type="NCBI Taxonomy" id="285531"/>
    <lineage>
        <taxon>Bacteria</taxon>
        <taxon>Bacillati</taxon>
        <taxon>Actinomycetota</taxon>
        <taxon>Actinomycetes</taxon>
        <taxon>Kitasatosporales</taxon>
        <taxon>Streptomycetaceae</taxon>
        <taxon>Streptomyces</taxon>
    </lineage>
</organism>
<dbReference type="EMBL" id="BNEA01000001">
    <property type="protein sequence ID" value="GHI51029.1"/>
    <property type="molecule type" value="Genomic_DNA"/>
</dbReference>
<name>A0ABQ3R5B3_STRRR</name>
<dbReference type="Gene3D" id="3.90.1150.10">
    <property type="entry name" value="Aspartate Aminotransferase, domain 1"/>
    <property type="match status" value="1"/>
</dbReference>